<keyword evidence="2" id="KW-1185">Reference proteome</keyword>
<name>A0ABQ8TZZ6_PERAM</name>
<evidence type="ECO:0000313" key="2">
    <source>
        <dbReference type="Proteomes" id="UP001148838"/>
    </source>
</evidence>
<dbReference type="EMBL" id="JAJSOF020000001">
    <property type="protein sequence ID" value="KAJ4450825.1"/>
    <property type="molecule type" value="Genomic_DNA"/>
</dbReference>
<accession>A0ABQ8TZZ6</accession>
<organism evidence="1 2">
    <name type="scientific">Periplaneta americana</name>
    <name type="common">American cockroach</name>
    <name type="synonym">Blatta americana</name>
    <dbReference type="NCBI Taxonomy" id="6978"/>
    <lineage>
        <taxon>Eukaryota</taxon>
        <taxon>Metazoa</taxon>
        <taxon>Ecdysozoa</taxon>
        <taxon>Arthropoda</taxon>
        <taxon>Hexapoda</taxon>
        <taxon>Insecta</taxon>
        <taxon>Pterygota</taxon>
        <taxon>Neoptera</taxon>
        <taxon>Polyneoptera</taxon>
        <taxon>Dictyoptera</taxon>
        <taxon>Blattodea</taxon>
        <taxon>Blattoidea</taxon>
        <taxon>Blattidae</taxon>
        <taxon>Blattinae</taxon>
        <taxon>Periplaneta</taxon>
    </lineage>
</organism>
<protein>
    <submittedName>
        <fullName evidence="1">Uncharacterized protein</fullName>
    </submittedName>
</protein>
<sequence length="279" mass="31420">MTSINVPQRINKSVYFFLLRRRSGRVGVLTCYGTKIVLQWLKEGKLVINKISQLGPMDPSTNSSQSLTFVQCRQELNQTYYNENIAVPNNFPWNTLTPAASLDLLGSVVGCCSLLCRTLGKIMEVIDSTDSSAVAAVKSLLSEQLSEYILFIDSNFKIVSKSIILLESSKLQLSEALNIVYKISQTVIQNNNSLISEKMKCKLRNIIAKNSAYSQLRTINYVLSGHDKTSEVGVLKSSDFLFFKYVCITSCDVECTFSQNKNCLSDHRRRLLCNRSKYM</sequence>
<proteinExistence type="predicted"/>
<evidence type="ECO:0000313" key="1">
    <source>
        <dbReference type="EMBL" id="KAJ4450825.1"/>
    </source>
</evidence>
<comment type="caution">
    <text evidence="1">The sequence shown here is derived from an EMBL/GenBank/DDBJ whole genome shotgun (WGS) entry which is preliminary data.</text>
</comment>
<gene>
    <name evidence="1" type="ORF">ANN_02255</name>
</gene>
<dbReference type="Proteomes" id="UP001148838">
    <property type="component" value="Unassembled WGS sequence"/>
</dbReference>
<reference evidence="1 2" key="1">
    <citation type="journal article" date="2022" name="Allergy">
        <title>Genome assembly and annotation of Periplaneta americana reveal a comprehensive cockroach allergen profile.</title>
        <authorList>
            <person name="Wang L."/>
            <person name="Xiong Q."/>
            <person name="Saelim N."/>
            <person name="Wang L."/>
            <person name="Nong W."/>
            <person name="Wan A.T."/>
            <person name="Shi M."/>
            <person name="Liu X."/>
            <person name="Cao Q."/>
            <person name="Hui J.H.L."/>
            <person name="Sookrung N."/>
            <person name="Leung T.F."/>
            <person name="Tungtrongchitr A."/>
            <person name="Tsui S.K.W."/>
        </authorList>
    </citation>
    <scope>NUCLEOTIDE SEQUENCE [LARGE SCALE GENOMIC DNA]</scope>
    <source>
        <strain evidence="1">PWHHKU_190912</strain>
    </source>
</reference>